<feature type="compositionally biased region" description="Acidic residues" evidence="1">
    <location>
        <begin position="617"/>
        <end position="630"/>
    </location>
</feature>
<evidence type="ECO:0008006" key="4">
    <source>
        <dbReference type="Google" id="ProtNLM"/>
    </source>
</evidence>
<feature type="region of interest" description="Disordered" evidence="1">
    <location>
        <begin position="428"/>
        <end position="675"/>
    </location>
</feature>
<feature type="compositionally biased region" description="Acidic residues" evidence="1">
    <location>
        <begin position="658"/>
        <end position="667"/>
    </location>
</feature>
<reference evidence="2 3" key="1">
    <citation type="submission" date="2021-12" db="EMBL/GenBank/DDBJ databases">
        <title>High titer production of polyol ester of fatty acids by Rhodotorula paludigena BS15 towards product separation-free biomass refinery.</title>
        <authorList>
            <person name="Mano J."/>
            <person name="Ono H."/>
            <person name="Tanaka T."/>
            <person name="Naito K."/>
            <person name="Sushida H."/>
            <person name="Ike M."/>
            <person name="Tokuyasu K."/>
            <person name="Kitaoka M."/>
        </authorList>
    </citation>
    <scope>NUCLEOTIDE SEQUENCE [LARGE SCALE GENOMIC DNA]</scope>
    <source>
        <strain evidence="2 3">BS15</strain>
    </source>
</reference>
<keyword evidence="3" id="KW-1185">Reference proteome</keyword>
<feature type="region of interest" description="Disordered" evidence="1">
    <location>
        <begin position="1"/>
        <end position="42"/>
    </location>
</feature>
<protein>
    <recommendedName>
        <fullName evidence="4">Proteophosphoglycan ppg4</fullName>
    </recommendedName>
</protein>
<accession>A0AAV5GDL0</accession>
<name>A0AAV5GDL0_9BASI</name>
<sequence>MQAAAPFPSVLLQAPPGTAPPHSAPPPPRLPTQRPRAQTPPVPADWIRCSQCKKHKDPSAFPVRLINLIPYQVCLAHDWYWTEAKRATHWAPTTTISWAGLCDAARQLRADQTGAQGKWRVSGRASERESLVDRISRAGGWTAKEIPFRQSTAKNDSLPSPTWIYSLEPTASSSSNPSSFKLQLWAHDSIGCYTITLVPSTKGKEVSAWARPGRARKPKSAAAPVDVETGQPARKSESAAAPSGDAPGMAALLAAAAQTASAATSTSSSKRRSTSSVPSADRDREQMPPPPVPKKPRRVEPLLVSPNPTFSSSGPNSQTPFAAAAADQSWAHLFSFPTLQLPSAPPAASSASDPFPLDPLLTAAPGSSDAAPLPVGALPAFPPAASSSSSSRAPHSGSLQLDPNRPLTLAELLSSAIFEPPNIDLPPRLPAHNAASSSSIFTARTSSRSRRPAHTAARVRTKAGKELDEAVADALGNATPPVSAAGADEEGALSEEEGEGYYEDSIPDESSEEEDDDEEDEELLEGDTPGGGADGASVSSFFESSAEETDYGSARPGDDESDEDGEDNWLEGFAAQQMGLTRGETDDEEDEEEDEEDEGGDDGGEAGEGERSRDEVSAFEEDEENDELSDGEVVATTTRALDDRRAARAATRAAGVQDAEDEVDELDSPSGDEGP</sequence>
<dbReference type="AlphaFoldDB" id="A0AAV5GDL0"/>
<dbReference type="Proteomes" id="UP001342314">
    <property type="component" value="Unassembled WGS sequence"/>
</dbReference>
<dbReference type="EMBL" id="BQKY01000001">
    <property type="protein sequence ID" value="GJN87172.1"/>
    <property type="molecule type" value="Genomic_DNA"/>
</dbReference>
<feature type="region of interest" description="Disordered" evidence="1">
    <location>
        <begin position="382"/>
        <end position="403"/>
    </location>
</feature>
<feature type="compositionally biased region" description="Acidic residues" evidence="1">
    <location>
        <begin position="559"/>
        <end position="569"/>
    </location>
</feature>
<proteinExistence type="predicted"/>
<feature type="region of interest" description="Disordered" evidence="1">
    <location>
        <begin position="262"/>
        <end position="323"/>
    </location>
</feature>
<feature type="compositionally biased region" description="Low complexity" evidence="1">
    <location>
        <begin position="434"/>
        <end position="446"/>
    </location>
</feature>
<feature type="compositionally biased region" description="Basic residues" evidence="1">
    <location>
        <begin position="447"/>
        <end position="462"/>
    </location>
</feature>
<feature type="compositionally biased region" description="Low complexity" evidence="1">
    <location>
        <begin position="262"/>
        <end position="279"/>
    </location>
</feature>
<feature type="compositionally biased region" description="Acidic residues" evidence="1">
    <location>
        <begin position="487"/>
        <end position="525"/>
    </location>
</feature>
<gene>
    <name evidence="2" type="ORF">Rhopal_000117-T1</name>
</gene>
<feature type="compositionally biased region" description="Acidic residues" evidence="1">
    <location>
        <begin position="585"/>
        <end position="607"/>
    </location>
</feature>
<feature type="compositionally biased region" description="Low complexity" evidence="1">
    <location>
        <begin position="383"/>
        <end position="398"/>
    </location>
</feature>
<evidence type="ECO:0000313" key="2">
    <source>
        <dbReference type="EMBL" id="GJN87172.1"/>
    </source>
</evidence>
<feature type="compositionally biased region" description="Pro residues" evidence="1">
    <location>
        <begin position="17"/>
        <end position="30"/>
    </location>
</feature>
<comment type="caution">
    <text evidence="2">The sequence shown here is derived from an EMBL/GenBank/DDBJ whole genome shotgun (WGS) entry which is preliminary data.</text>
</comment>
<feature type="compositionally biased region" description="Polar residues" evidence="1">
    <location>
        <begin position="306"/>
        <end position="320"/>
    </location>
</feature>
<evidence type="ECO:0000313" key="3">
    <source>
        <dbReference type="Proteomes" id="UP001342314"/>
    </source>
</evidence>
<feature type="region of interest" description="Disordered" evidence="1">
    <location>
        <begin position="203"/>
        <end position="246"/>
    </location>
</feature>
<evidence type="ECO:0000256" key="1">
    <source>
        <dbReference type="SAM" id="MobiDB-lite"/>
    </source>
</evidence>
<organism evidence="2 3">
    <name type="scientific">Rhodotorula paludigena</name>
    <dbReference type="NCBI Taxonomy" id="86838"/>
    <lineage>
        <taxon>Eukaryota</taxon>
        <taxon>Fungi</taxon>
        <taxon>Dikarya</taxon>
        <taxon>Basidiomycota</taxon>
        <taxon>Pucciniomycotina</taxon>
        <taxon>Microbotryomycetes</taxon>
        <taxon>Sporidiobolales</taxon>
        <taxon>Sporidiobolaceae</taxon>
        <taxon>Rhodotorula</taxon>
    </lineage>
</organism>